<dbReference type="Proteomes" id="UP000230500">
    <property type="component" value="Unassembled WGS sequence"/>
</dbReference>
<gene>
    <name evidence="1" type="ORF">CUC04_11110</name>
</gene>
<comment type="caution">
    <text evidence="1">The sequence shown here is derived from an EMBL/GenBank/DDBJ whole genome shotgun (WGS) entry which is preliminary data.</text>
</comment>
<accession>A0A2G9IE58</accession>
<dbReference type="EMBL" id="PESN01000002">
    <property type="protein sequence ID" value="PIN27850.1"/>
    <property type="molecule type" value="Genomic_DNA"/>
</dbReference>
<proteinExistence type="predicted"/>
<protein>
    <submittedName>
        <fullName evidence="1">Uncharacterized protein</fullName>
    </submittedName>
</protein>
<reference evidence="1 2" key="1">
    <citation type="submission" date="2017-11" db="EMBL/GenBank/DDBJ databases">
        <title>Genome sequencing of Prevotella intermedia KCOM 2069.</title>
        <authorList>
            <person name="Kook J.-K."/>
            <person name="Park S.-N."/>
            <person name="Lim Y.K."/>
        </authorList>
    </citation>
    <scope>NUCLEOTIDE SEQUENCE [LARGE SCALE GENOMIC DNA]</scope>
    <source>
        <strain evidence="1 2">KCOM 2069</strain>
    </source>
</reference>
<evidence type="ECO:0000313" key="1">
    <source>
        <dbReference type="EMBL" id="PIN27850.1"/>
    </source>
</evidence>
<name>A0A2G9IE58_PREIN</name>
<evidence type="ECO:0000313" key="2">
    <source>
        <dbReference type="Proteomes" id="UP000230500"/>
    </source>
</evidence>
<sequence length="93" mass="11423">MFKTVIQRTLNVMQKGWKERQVKSVYIFIYLHYILYNNTLQRFVSCISTIASLQTQPCRRLKIYLYKNIIFNINLQIQMYDKTFKWQNIFKSL</sequence>
<dbReference type="AlphaFoldDB" id="A0A2G9IE58"/>
<organism evidence="1 2">
    <name type="scientific">Prevotella intermedia</name>
    <dbReference type="NCBI Taxonomy" id="28131"/>
    <lineage>
        <taxon>Bacteria</taxon>
        <taxon>Pseudomonadati</taxon>
        <taxon>Bacteroidota</taxon>
        <taxon>Bacteroidia</taxon>
        <taxon>Bacteroidales</taxon>
        <taxon>Prevotellaceae</taxon>
        <taxon>Prevotella</taxon>
    </lineage>
</organism>